<dbReference type="Gene3D" id="2.60.40.2080">
    <property type="match status" value="1"/>
</dbReference>
<dbReference type="PANTHER" id="PTHR46938">
    <property type="entry name" value="DISCOIDIN-1 SUBUNIT A-RELATED-RELATED"/>
    <property type="match status" value="1"/>
</dbReference>
<dbReference type="EMBL" id="CP067136">
    <property type="protein sequence ID" value="WCR08089.1"/>
    <property type="molecule type" value="Genomic_DNA"/>
</dbReference>
<accession>A0ABY7SMI7</accession>
<dbReference type="InterPro" id="IPR019019">
    <property type="entry name" value="H-type_lectin_domain"/>
</dbReference>
<dbReference type="InterPro" id="IPR052487">
    <property type="entry name" value="Galactose-binding_lectin"/>
</dbReference>
<dbReference type="Pfam" id="PF09458">
    <property type="entry name" value="H_lectin"/>
    <property type="match status" value="1"/>
</dbReference>
<evidence type="ECO:0000313" key="3">
    <source>
        <dbReference type="Proteomes" id="UP001219349"/>
    </source>
</evidence>
<dbReference type="RefSeq" id="WP_271882702.1">
    <property type="nucleotide sequence ID" value="NZ_CP067136.1"/>
</dbReference>
<gene>
    <name evidence="2" type="ORF">JHX87_04515</name>
</gene>
<dbReference type="Proteomes" id="UP001219349">
    <property type="component" value="Chromosome"/>
</dbReference>
<organism evidence="2 3">
    <name type="scientific">Paracoccus fistulariae</name>
    <dbReference type="NCBI Taxonomy" id="658446"/>
    <lineage>
        <taxon>Bacteria</taxon>
        <taxon>Pseudomonadati</taxon>
        <taxon>Pseudomonadota</taxon>
        <taxon>Alphaproteobacteria</taxon>
        <taxon>Rhodobacterales</taxon>
        <taxon>Paracoccaceae</taxon>
        <taxon>Paracoccus</taxon>
    </lineage>
</organism>
<feature type="domain" description="H-type lectin" evidence="1">
    <location>
        <begin position="40"/>
        <end position="104"/>
    </location>
</feature>
<evidence type="ECO:0000259" key="1">
    <source>
        <dbReference type="Pfam" id="PF09458"/>
    </source>
</evidence>
<proteinExistence type="predicted"/>
<dbReference type="InterPro" id="IPR037221">
    <property type="entry name" value="H-type_lectin_dom_sf"/>
</dbReference>
<evidence type="ECO:0000313" key="2">
    <source>
        <dbReference type="EMBL" id="WCR08089.1"/>
    </source>
</evidence>
<name>A0ABY7SMI7_9RHOB</name>
<dbReference type="SUPFAM" id="SSF141086">
    <property type="entry name" value="Agglutinin HPA-like"/>
    <property type="match status" value="1"/>
</dbReference>
<reference evidence="2 3" key="1">
    <citation type="submission" date="2021-01" db="EMBL/GenBank/DDBJ databases">
        <title>Biogeographic distribution of Paracoccus.</title>
        <authorList>
            <person name="Hollensteiner J."/>
            <person name="Leineberger J."/>
            <person name="Brinkhoff T."/>
            <person name="Daniel R."/>
        </authorList>
    </citation>
    <scope>NUCLEOTIDE SEQUENCE [LARGE SCALE GENOMIC DNA]</scope>
    <source>
        <strain evidence="2 3">KCTC 22803</strain>
    </source>
</reference>
<sequence>MQIFSHHAVGLAQGSSLMFSAFEDGGPMWSGSGDRQVREYVAFTRRFLRTPVVQVAIGMWDIDRNGNQRAEIRAENITTSGFDLVFSTWGDTRVARIRADWIAIGALPHEDDFRV</sequence>
<protein>
    <submittedName>
        <fullName evidence="2">H-type lectin domain-containing protein</fullName>
    </submittedName>
</protein>
<keyword evidence="3" id="KW-1185">Reference proteome</keyword>